<evidence type="ECO:0000313" key="4">
    <source>
        <dbReference type="Proteomes" id="UP000183700"/>
    </source>
</evidence>
<feature type="transmembrane region" description="Helical" evidence="1">
    <location>
        <begin position="150"/>
        <end position="168"/>
    </location>
</feature>
<dbReference type="Pfam" id="PF02698">
    <property type="entry name" value="DUF218"/>
    <property type="match status" value="1"/>
</dbReference>
<dbReference type="PANTHER" id="PTHR30336:SF18">
    <property type="entry name" value="MEMBRANE PROTEIN"/>
    <property type="match status" value="1"/>
</dbReference>
<comment type="caution">
    <text evidence="3">The sequence shown here is derived from an EMBL/GenBank/DDBJ whole genome shotgun (WGS) entry which is preliminary data.</text>
</comment>
<organism evidence="3 4">
    <name type="scientific">Enterococcus devriesei</name>
    <dbReference type="NCBI Taxonomy" id="319970"/>
    <lineage>
        <taxon>Bacteria</taxon>
        <taxon>Bacillati</taxon>
        <taxon>Bacillota</taxon>
        <taxon>Bacilli</taxon>
        <taxon>Lactobacillales</taxon>
        <taxon>Enterococcaceae</taxon>
        <taxon>Enterococcus</taxon>
    </lineage>
</organism>
<feature type="transmembrane region" description="Helical" evidence="1">
    <location>
        <begin position="180"/>
        <end position="199"/>
    </location>
</feature>
<keyword evidence="1" id="KW-0812">Transmembrane</keyword>
<evidence type="ECO:0000256" key="1">
    <source>
        <dbReference type="SAM" id="Phobius"/>
    </source>
</evidence>
<protein>
    <recommendedName>
        <fullName evidence="2">DUF218 domain-containing protein</fullName>
    </recommendedName>
</protein>
<accession>A0A1L8SZ46</accession>
<dbReference type="InterPro" id="IPR003848">
    <property type="entry name" value="DUF218"/>
</dbReference>
<keyword evidence="1" id="KW-1133">Transmembrane helix</keyword>
<dbReference type="AlphaFoldDB" id="A0A1L8SZ46"/>
<dbReference type="InterPro" id="IPR014729">
    <property type="entry name" value="Rossmann-like_a/b/a_fold"/>
</dbReference>
<dbReference type="OrthoDB" id="9782395at2"/>
<feature type="transmembrane region" description="Helical" evidence="1">
    <location>
        <begin position="55"/>
        <end position="71"/>
    </location>
</feature>
<dbReference type="EMBL" id="JXKM01000001">
    <property type="protein sequence ID" value="OJG37154.1"/>
    <property type="molecule type" value="Genomic_DNA"/>
</dbReference>
<sequence>MQLQRDLFSLAIYLIGFIFLLVRFKQKKFRRVLIWTGIFLILYFCFIEIREKTFFILIPLFFFFLFYYFYFKDKCRLRNGWLFNLFIVSFMSYLVIVTLSAGSLISAGILGILGLLFLFSLFFGIYAAIIFLIGNSFIVLRHESRRLPNLLTLILALAIIALIIVQSYGTQLLPEWTVPLLSIPTLIAFYFFVIFWNFLSISMIYQFNQPKEDQDFIIILGAGLIDGRKVTPLLAQRIDRGIQFYHQQLEETLSAPKLLMSGGQGPDEKVPEAVAMQEYAIEQGIPTEDILLEAQSTNTLENMKFSKEIMDRENPSGYHAIFASNNYHIFRAGMYASQAGLKIDGIGSKTARYYWPNAFLREFIAVALMNKRVHLIVCGVIAVLGVLLSVANFISLH</sequence>
<feature type="transmembrane region" description="Helical" evidence="1">
    <location>
        <begin position="6"/>
        <end position="25"/>
    </location>
</feature>
<evidence type="ECO:0000259" key="2">
    <source>
        <dbReference type="Pfam" id="PF02698"/>
    </source>
</evidence>
<evidence type="ECO:0000313" key="3">
    <source>
        <dbReference type="EMBL" id="OJG37154.1"/>
    </source>
</evidence>
<dbReference type="CDD" id="cd06259">
    <property type="entry name" value="YdcF-like"/>
    <property type="match status" value="1"/>
</dbReference>
<dbReference type="GO" id="GO:0043164">
    <property type="term" value="P:Gram-negative-bacterium-type cell wall biogenesis"/>
    <property type="evidence" value="ECO:0007669"/>
    <property type="project" value="TreeGrafter"/>
</dbReference>
<dbReference type="Proteomes" id="UP000183700">
    <property type="component" value="Unassembled WGS sequence"/>
</dbReference>
<feature type="transmembrane region" description="Helical" evidence="1">
    <location>
        <begin position="32"/>
        <end position="49"/>
    </location>
</feature>
<dbReference type="Gene3D" id="3.40.50.620">
    <property type="entry name" value="HUPs"/>
    <property type="match status" value="1"/>
</dbReference>
<dbReference type="GO" id="GO:0005886">
    <property type="term" value="C:plasma membrane"/>
    <property type="evidence" value="ECO:0007669"/>
    <property type="project" value="TreeGrafter"/>
</dbReference>
<feature type="transmembrane region" description="Helical" evidence="1">
    <location>
        <begin position="373"/>
        <end position="394"/>
    </location>
</feature>
<keyword evidence="4" id="KW-1185">Reference proteome</keyword>
<dbReference type="PANTHER" id="PTHR30336">
    <property type="entry name" value="INNER MEMBRANE PROTEIN, PROBABLE PERMEASE"/>
    <property type="match status" value="1"/>
</dbReference>
<feature type="domain" description="DUF218" evidence="2">
    <location>
        <begin position="215"/>
        <end position="364"/>
    </location>
</feature>
<gene>
    <name evidence="3" type="ORF">RV00_GL000111</name>
</gene>
<dbReference type="GO" id="GO:0000270">
    <property type="term" value="P:peptidoglycan metabolic process"/>
    <property type="evidence" value="ECO:0007669"/>
    <property type="project" value="TreeGrafter"/>
</dbReference>
<name>A0A1L8SZ46_9ENTE</name>
<reference evidence="3 4" key="1">
    <citation type="submission" date="2014-12" db="EMBL/GenBank/DDBJ databases">
        <title>Draft genome sequences of 29 type strains of Enterococci.</title>
        <authorList>
            <person name="Zhong Z."/>
            <person name="Sun Z."/>
            <person name="Liu W."/>
            <person name="Zhang W."/>
            <person name="Zhang H."/>
        </authorList>
    </citation>
    <scope>NUCLEOTIDE SEQUENCE [LARGE SCALE GENOMIC DNA]</scope>
    <source>
        <strain evidence="3 4">DSM 22802</strain>
    </source>
</reference>
<proteinExistence type="predicted"/>
<dbReference type="RefSeq" id="WP_071860663.1">
    <property type="nucleotide sequence ID" value="NZ_JAHLOV010000001.1"/>
</dbReference>
<feature type="transmembrane region" description="Helical" evidence="1">
    <location>
        <begin position="111"/>
        <end position="138"/>
    </location>
</feature>
<dbReference type="InterPro" id="IPR051599">
    <property type="entry name" value="Cell_Envelope_Assoc"/>
</dbReference>
<keyword evidence="1" id="KW-0472">Membrane</keyword>
<dbReference type="STRING" id="319970.RV00_GL000111"/>
<feature type="transmembrane region" description="Helical" evidence="1">
    <location>
        <begin position="83"/>
        <end position="105"/>
    </location>
</feature>